<keyword evidence="1" id="KW-0678">Repressor</keyword>
<dbReference type="EMBL" id="CP033433">
    <property type="protein sequence ID" value="AYQ71617.1"/>
    <property type="molecule type" value="Genomic_DNA"/>
</dbReference>
<dbReference type="PANTHER" id="PTHR30146:SF148">
    <property type="entry name" value="HTH-TYPE TRANSCRIPTIONAL REPRESSOR PURR-RELATED"/>
    <property type="match status" value="1"/>
</dbReference>
<dbReference type="Gene3D" id="1.10.260.40">
    <property type="entry name" value="lambda repressor-like DNA-binding domains"/>
    <property type="match status" value="1"/>
</dbReference>
<dbReference type="PROSITE" id="PS00356">
    <property type="entry name" value="HTH_LACI_1"/>
    <property type="match status" value="1"/>
</dbReference>
<dbReference type="InterPro" id="IPR000843">
    <property type="entry name" value="HTH_LacI"/>
</dbReference>
<dbReference type="CDD" id="cd06267">
    <property type="entry name" value="PBP1_LacI_sugar_binding-like"/>
    <property type="match status" value="1"/>
</dbReference>
<dbReference type="InterPro" id="IPR046335">
    <property type="entry name" value="LacI/GalR-like_sensor"/>
</dbReference>
<keyword evidence="3 6" id="KW-0238">DNA-binding</keyword>
<keyword evidence="4" id="KW-0804">Transcription</keyword>
<evidence type="ECO:0000256" key="3">
    <source>
        <dbReference type="ARBA" id="ARBA00023125"/>
    </source>
</evidence>
<dbReference type="GO" id="GO:0003700">
    <property type="term" value="F:DNA-binding transcription factor activity"/>
    <property type="evidence" value="ECO:0007669"/>
    <property type="project" value="TreeGrafter"/>
</dbReference>
<proteinExistence type="predicted"/>
<dbReference type="Proteomes" id="UP000269097">
    <property type="component" value="Chromosome"/>
</dbReference>
<dbReference type="PROSITE" id="PS50932">
    <property type="entry name" value="HTH_LACI_2"/>
    <property type="match status" value="1"/>
</dbReference>
<feature type="domain" description="HTH lacI-type" evidence="5">
    <location>
        <begin position="1"/>
        <end position="55"/>
    </location>
</feature>
<accession>A0A3G3JUT6</accession>
<dbReference type="InterPro" id="IPR010982">
    <property type="entry name" value="Lambda_DNA-bd_dom_sf"/>
</dbReference>
<dbReference type="Pfam" id="PF00356">
    <property type="entry name" value="LacI"/>
    <property type="match status" value="1"/>
</dbReference>
<reference evidence="6 7" key="1">
    <citation type="submission" date="2018-10" db="EMBL/GenBank/DDBJ databases">
        <title>Genome Sequence of Cohnella sp.</title>
        <authorList>
            <person name="Srinivasan S."/>
            <person name="Kim M.K."/>
        </authorList>
    </citation>
    <scope>NUCLEOTIDE SEQUENCE [LARGE SCALE GENOMIC DNA]</scope>
    <source>
        <strain evidence="6 7">18JY8-7</strain>
    </source>
</reference>
<dbReference type="CDD" id="cd06316">
    <property type="entry name" value="PBP1_ABC_sugar_binding-like"/>
    <property type="match status" value="1"/>
</dbReference>
<dbReference type="SUPFAM" id="SSF53822">
    <property type="entry name" value="Periplasmic binding protein-like I"/>
    <property type="match status" value="2"/>
</dbReference>
<dbReference type="Gene3D" id="3.40.50.2300">
    <property type="match status" value="4"/>
</dbReference>
<dbReference type="GO" id="GO:0000976">
    <property type="term" value="F:transcription cis-regulatory region binding"/>
    <property type="evidence" value="ECO:0007669"/>
    <property type="project" value="TreeGrafter"/>
</dbReference>
<dbReference type="KEGG" id="coh:EAV92_02875"/>
<sequence length="669" mass="74402">MKMKEIARKAGVSIATVSHVVNKTRYVSDELTERVMKVIQELDEKPGFLLRNMKAASTDRILCVIENLTDYFCVEILKGVKCRAVQEGLQVVVLQSDHPGVVQDYVRLEKPSGIILITDKRRSERIRSSDFPVPMVIVGHADRIPESGHLLIDYRESAYKGTLHLIKSGHEKIGLIYDPENPYARPQILSGYQAALREHELSFDPARVLDWESDKAFEMDSVGDWEEDGLTAWVIGNEVATFEFLRYFTKRNFKIPEDLSVVSLTELEANRLVNPAITTVAHDPHELGRMSVEKLKRKIASQPDGGEDVVAPCRMTIRHSTKCIGRGPLGDKAESPECLELSAADIERIKAGSYTAAISFHYAGTAWARMHEKGIKDVFWELGIKVLAVTDAHFNPDMQITQHESILAMRPDILISIPADEAMTSHGYREIVNAGTKLVLINNVPHGFGREDYVTCVSVNERENGQVAGRILGQYLTDNGKKKVGMLVHGASFFATKQRDMAVEQVLSEEFPELEIVAMEPFIKESKAFDTCYEMIKLHPEIEGLYVSWEGPALAVLKALRELGREDIGVITADLDTEVAYNMAAGGPIKGISAQRPYDQGRAMALSAANALLGRSIPSFIGVSPDKVTSENLLAKWQEILRERAPAELAQMLKIQKPTIPAERAYAGL</sequence>
<dbReference type="PANTHER" id="PTHR30146">
    <property type="entry name" value="LACI-RELATED TRANSCRIPTIONAL REPRESSOR"/>
    <property type="match status" value="1"/>
</dbReference>
<dbReference type="Pfam" id="PF13407">
    <property type="entry name" value="Peripla_BP_4"/>
    <property type="match status" value="1"/>
</dbReference>
<evidence type="ECO:0000256" key="4">
    <source>
        <dbReference type="ARBA" id="ARBA00023163"/>
    </source>
</evidence>
<keyword evidence="7" id="KW-1185">Reference proteome</keyword>
<gene>
    <name evidence="6" type="ORF">EAV92_02875</name>
</gene>
<protein>
    <submittedName>
        <fullName evidence="6">LacI family DNA-binding transcriptional regulator</fullName>
    </submittedName>
</protein>
<evidence type="ECO:0000313" key="6">
    <source>
        <dbReference type="EMBL" id="AYQ71617.1"/>
    </source>
</evidence>
<dbReference type="SMART" id="SM00354">
    <property type="entry name" value="HTH_LACI"/>
    <property type="match status" value="1"/>
</dbReference>
<name>A0A3G3JUT6_9BACL</name>
<dbReference type="CDD" id="cd01392">
    <property type="entry name" value="HTH_LacI"/>
    <property type="match status" value="1"/>
</dbReference>
<evidence type="ECO:0000259" key="5">
    <source>
        <dbReference type="PROSITE" id="PS50932"/>
    </source>
</evidence>
<dbReference type="Pfam" id="PF13377">
    <property type="entry name" value="Peripla_BP_3"/>
    <property type="match status" value="1"/>
</dbReference>
<evidence type="ECO:0000256" key="1">
    <source>
        <dbReference type="ARBA" id="ARBA00022491"/>
    </source>
</evidence>
<organism evidence="6 7">
    <name type="scientific">Cohnella candidum</name>
    <dbReference type="NCBI Taxonomy" id="2674991"/>
    <lineage>
        <taxon>Bacteria</taxon>
        <taxon>Bacillati</taxon>
        <taxon>Bacillota</taxon>
        <taxon>Bacilli</taxon>
        <taxon>Bacillales</taxon>
        <taxon>Paenibacillaceae</taxon>
        <taxon>Cohnella</taxon>
    </lineage>
</organism>
<keyword evidence="2" id="KW-0805">Transcription regulation</keyword>
<dbReference type="InterPro" id="IPR025997">
    <property type="entry name" value="SBP_2_dom"/>
</dbReference>
<dbReference type="InterPro" id="IPR028082">
    <property type="entry name" value="Peripla_BP_I"/>
</dbReference>
<dbReference type="AlphaFoldDB" id="A0A3G3JUT6"/>
<dbReference type="SUPFAM" id="SSF47413">
    <property type="entry name" value="lambda repressor-like DNA-binding domains"/>
    <property type="match status" value="1"/>
</dbReference>
<evidence type="ECO:0000256" key="2">
    <source>
        <dbReference type="ARBA" id="ARBA00023015"/>
    </source>
</evidence>
<evidence type="ECO:0000313" key="7">
    <source>
        <dbReference type="Proteomes" id="UP000269097"/>
    </source>
</evidence>